<gene>
    <name evidence="4" type="ORF">SAMN04489710_112123</name>
</gene>
<protein>
    <submittedName>
        <fullName evidence="4">Ribosomal protein S18 acetylase RimI</fullName>
    </submittedName>
</protein>
<evidence type="ECO:0000313" key="4">
    <source>
        <dbReference type="EMBL" id="SFE04884.1"/>
    </source>
</evidence>
<dbReference type="Gene3D" id="3.40.630.30">
    <property type="match status" value="1"/>
</dbReference>
<dbReference type="GO" id="GO:0016747">
    <property type="term" value="F:acyltransferase activity, transferring groups other than amino-acyl groups"/>
    <property type="evidence" value="ECO:0007669"/>
    <property type="project" value="InterPro"/>
</dbReference>
<keyword evidence="1" id="KW-0808">Transferase</keyword>
<dbReference type="InterPro" id="IPR016181">
    <property type="entry name" value="Acyl_CoA_acyltransferase"/>
</dbReference>
<evidence type="ECO:0000256" key="2">
    <source>
        <dbReference type="ARBA" id="ARBA00023315"/>
    </source>
</evidence>
<dbReference type="InterPro" id="IPR000182">
    <property type="entry name" value="GNAT_dom"/>
</dbReference>
<dbReference type="STRING" id="32040.SAMN04489710_112123"/>
<accession>A0A1I1XBV6</accession>
<dbReference type="SUPFAM" id="SSF55729">
    <property type="entry name" value="Acyl-CoA N-acyltransferases (Nat)"/>
    <property type="match status" value="1"/>
</dbReference>
<dbReference type="CDD" id="cd04301">
    <property type="entry name" value="NAT_SF"/>
    <property type="match status" value="1"/>
</dbReference>
<name>A0A1I1XBV6_9BURK</name>
<keyword evidence="5" id="KW-1185">Reference proteome</keyword>
<dbReference type="Proteomes" id="UP000199517">
    <property type="component" value="Unassembled WGS sequence"/>
</dbReference>
<dbReference type="AlphaFoldDB" id="A0A1I1XBV6"/>
<dbReference type="EMBL" id="FOMQ01000012">
    <property type="protein sequence ID" value="SFE04884.1"/>
    <property type="molecule type" value="Genomic_DNA"/>
</dbReference>
<organism evidence="4 5">
    <name type="scientific">Paracidovorax konjaci</name>
    <dbReference type="NCBI Taxonomy" id="32040"/>
    <lineage>
        <taxon>Bacteria</taxon>
        <taxon>Pseudomonadati</taxon>
        <taxon>Pseudomonadota</taxon>
        <taxon>Betaproteobacteria</taxon>
        <taxon>Burkholderiales</taxon>
        <taxon>Comamonadaceae</taxon>
        <taxon>Paracidovorax</taxon>
    </lineage>
</organism>
<dbReference type="InterPro" id="IPR050832">
    <property type="entry name" value="Bact_Acetyltransf"/>
</dbReference>
<dbReference type="PROSITE" id="PS51186">
    <property type="entry name" value="GNAT"/>
    <property type="match status" value="1"/>
</dbReference>
<evidence type="ECO:0000259" key="3">
    <source>
        <dbReference type="PROSITE" id="PS51186"/>
    </source>
</evidence>
<evidence type="ECO:0000313" key="5">
    <source>
        <dbReference type="Proteomes" id="UP000199517"/>
    </source>
</evidence>
<keyword evidence="2" id="KW-0012">Acyltransferase</keyword>
<feature type="domain" description="N-acetyltransferase" evidence="3">
    <location>
        <begin position="5"/>
        <end position="147"/>
    </location>
</feature>
<dbReference type="OrthoDB" id="1821130at2"/>
<dbReference type="Pfam" id="PF00583">
    <property type="entry name" value="Acetyltransf_1"/>
    <property type="match status" value="1"/>
</dbReference>
<keyword evidence="4" id="KW-0689">Ribosomal protein</keyword>
<dbReference type="GO" id="GO:0005840">
    <property type="term" value="C:ribosome"/>
    <property type="evidence" value="ECO:0007669"/>
    <property type="project" value="UniProtKB-KW"/>
</dbReference>
<sequence>MPHRPSIRPMALDDHAPVLALMQATPGVSVREADSREATARYLARNPGLSFVAEAQGRIVGCLMAGHDGRRGSLQHLLVVPEHRRQGIAKALVEHCLDALEREGIFKSNIDIYRTNAVGLAFWERMGWVRRQDTHRYFHIRGDRPNA</sequence>
<keyword evidence="4" id="KW-0687">Ribonucleoprotein</keyword>
<proteinExistence type="predicted"/>
<evidence type="ECO:0000256" key="1">
    <source>
        <dbReference type="ARBA" id="ARBA00022679"/>
    </source>
</evidence>
<reference evidence="5" key="1">
    <citation type="submission" date="2016-10" db="EMBL/GenBank/DDBJ databases">
        <authorList>
            <person name="Varghese N."/>
            <person name="Submissions S."/>
        </authorList>
    </citation>
    <scope>NUCLEOTIDE SEQUENCE [LARGE SCALE GENOMIC DNA]</scope>
    <source>
        <strain evidence="5">DSM 7481</strain>
    </source>
</reference>
<dbReference type="PANTHER" id="PTHR43877">
    <property type="entry name" value="AMINOALKYLPHOSPHONATE N-ACETYLTRANSFERASE-RELATED-RELATED"/>
    <property type="match status" value="1"/>
</dbReference>